<dbReference type="KEGG" id="lcre:Pla8534_24810"/>
<keyword evidence="2 3" id="KW-0560">Oxidoreductase</keyword>
<dbReference type="PANTHER" id="PTHR43639">
    <property type="entry name" value="OXIDOREDUCTASE, SHORT-CHAIN DEHYDROGENASE/REDUCTASE FAMILY (AFU_ORTHOLOGUE AFUA_5G02870)"/>
    <property type="match status" value="1"/>
</dbReference>
<name>A0A518DS63_9BACT</name>
<dbReference type="Proteomes" id="UP000317648">
    <property type="component" value="Chromosome"/>
</dbReference>
<evidence type="ECO:0000313" key="4">
    <source>
        <dbReference type="Proteomes" id="UP000317648"/>
    </source>
</evidence>
<proteinExistence type="inferred from homology"/>
<evidence type="ECO:0000256" key="1">
    <source>
        <dbReference type="ARBA" id="ARBA00006484"/>
    </source>
</evidence>
<dbReference type="PANTHER" id="PTHR43639:SF1">
    <property type="entry name" value="SHORT-CHAIN DEHYDROGENASE_REDUCTASE FAMILY PROTEIN"/>
    <property type="match status" value="1"/>
</dbReference>
<evidence type="ECO:0000256" key="2">
    <source>
        <dbReference type="ARBA" id="ARBA00023002"/>
    </source>
</evidence>
<dbReference type="Pfam" id="PF13561">
    <property type="entry name" value="adh_short_C2"/>
    <property type="match status" value="1"/>
</dbReference>
<dbReference type="OrthoDB" id="9803333at2"/>
<dbReference type="GO" id="GO:0004316">
    <property type="term" value="F:3-oxoacyl-[acyl-carrier-protein] reductase (NADPH) activity"/>
    <property type="evidence" value="ECO:0007669"/>
    <property type="project" value="UniProtKB-EC"/>
</dbReference>
<evidence type="ECO:0000313" key="3">
    <source>
        <dbReference type="EMBL" id="QDU94675.1"/>
    </source>
</evidence>
<dbReference type="InterPro" id="IPR002347">
    <property type="entry name" value="SDR_fam"/>
</dbReference>
<gene>
    <name evidence="3" type="primary">fabG_2</name>
    <name evidence="3" type="ORF">Pla8534_24810</name>
</gene>
<dbReference type="RefSeq" id="WP_145053289.1">
    <property type="nucleotide sequence ID" value="NZ_CP036433.1"/>
</dbReference>
<dbReference type="InterPro" id="IPR036291">
    <property type="entry name" value="NAD(P)-bd_dom_sf"/>
</dbReference>
<dbReference type="PRINTS" id="PR00081">
    <property type="entry name" value="GDHRDH"/>
</dbReference>
<protein>
    <submittedName>
        <fullName evidence="3">3-oxoacyl-[acyl-carrier-protein] reductase FabG</fullName>
        <ecNumber evidence="3">1.1.1.100</ecNumber>
    </submittedName>
</protein>
<accession>A0A518DS63</accession>
<dbReference type="Gene3D" id="3.40.50.720">
    <property type="entry name" value="NAD(P)-binding Rossmann-like Domain"/>
    <property type="match status" value="1"/>
</dbReference>
<dbReference type="EC" id="1.1.1.100" evidence="3"/>
<comment type="similarity">
    <text evidence="1">Belongs to the short-chain dehydrogenases/reductases (SDR) family.</text>
</comment>
<keyword evidence="4" id="KW-1185">Reference proteome</keyword>
<dbReference type="AlphaFoldDB" id="A0A518DS63"/>
<dbReference type="SUPFAM" id="SSF51735">
    <property type="entry name" value="NAD(P)-binding Rossmann-fold domains"/>
    <property type="match status" value="1"/>
</dbReference>
<organism evidence="3 4">
    <name type="scientific">Lignipirellula cremea</name>
    <dbReference type="NCBI Taxonomy" id="2528010"/>
    <lineage>
        <taxon>Bacteria</taxon>
        <taxon>Pseudomonadati</taxon>
        <taxon>Planctomycetota</taxon>
        <taxon>Planctomycetia</taxon>
        <taxon>Pirellulales</taxon>
        <taxon>Pirellulaceae</taxon>
        <taxon>Lignipirellula</taxon>
    </lineage>
</organism>
<sequence length="249" mass="26812">MTAPVMLVTGSGRDRLGRQLVDAFADQGYAIALHYHSSAEEAQQAVQELRDRGVTVEAYQANVAEEGEVEQMIADVVQRFGRIDLLACTASIWPTIPLEQTTAADVLKSFEVNTLGSFLCAKAAGLAMTKQPTGGSIVLFGDWAIERPYKDHAAYFIAKGAIPTLTRMLAVELAERNPQVRVNCIHPGPVLFPPGLTEAEQQESIDSTLVKTANCPDAIVQAVQLLASNPMMTGVCLPVDGGRTIFARE</sequence>
<reference evidence="3 4" key="1">
    <citation type="submission" date="2019-02" db="EMBL/GenBank/DDBJ databases">
        <title>Deep-cultivation of Planctomycetes and their phenomic and genomic characterization uncovers novel biology.</title>
        <authorList>
            <person name="Wiegand S."/>
            <person name="Jogler M."/>
            <person name="Boedeker C."/>
            <person name="Pinto D."/>
            <person name="Vollmers J."/>
            <person name="Rivas-Marin E."/>
            <person name="Kohn T."/>
            <person name="Peeters S.H."/>
            <person name="Heuer A."/>
            <person name="Rast P."/>
            <person name="Oberbeckmann S."/>
            <person name="Bunk B."/>
            <person name="Jeske O."/>
            <person name="Meyerdierks A."/>
            <person name="Storesund J.E."/>
            <person name="Kallscheuer N."/>
            <person name="Luecker S."/>
            <person name="Lage O.M."/>
            <person name="Pohl T."/>
            <person name="Merkel B.J."/>
            <person name="Hornburger P."/>
            <person name="Mueller R.-W."/>
            <person name="Bruemmer F."/>
            <person name="Labrenz M."/>
            <person name="Spormann A.M."/>
            <person name="Op den Camp H."/>
            <person name="Overmann J."/>
            <person name="Amann R."/>
            <person name="Jetten M.S.M."/>
            <person name="Mascher T."/>
            <person name="Medema M.H."/>
            <person name="Devos D.P."/>
            <person name="Kaster A.-K."/>
            <person name="Ovreas L."/>
            <person name="Rohde M."/>
            <person name="Galperin M.Y."/>
            <person name="Jogler C."/>
        </authorList>
    </citation>
    <scope>NUCLEOTIDE SEQUENCE [LARGE SCALE GENOMIC DNA]</scope>
    <source>
        <strain evidence="3 4">Pla85_3_4</strain>
    </source>
</reference>
<dbReference type="EMBL" id="CP036433">
    <property type="protein sequence ID" value="QDU94675.1"/>
    <property type="molecule type" value="Genomic_DNA"/>
</dbReference>